<comment type="caution">
    <text evidence="5">The sequence shown here is derived from an EMBL/GenBank/DDBJ whole genome shotgun (WGS) entry which is preliminary data.</text>
</comment>
<dbReference type="Proteomes" id="UP000319783">
    <property type="component" value="Unassembled WGS sequence"/>
</dbReference>
<reference evidence="5 6" key="1">
    <citation type="submission" date="2019-04" db="EMBL/GenBank/DDBJ databases">
        <title>Genome of a novel bacterium Candidatus Jettenia ecosi reconstructed from metagenome of an anammox bioreactor.</title>
        <authorList>
            <person name="Mardanov A.V."/>
            <person name="Beletsky A.V."/>
            <person name="Ravin N.V."/>
            <person name="Botchkova E.A."/>
            <person name="Litti Y.V."/>
            <person name="Nozhevnikova A.N."/>
        </authorList>
    </citation>
    <scope>NUCLEOTIDE SEQUENCE [LARGE SCALE GENOMIC DNA]</scope>
    <source>
        <strain evidence="5">J2</strain>
    </source>
</reference>
<dbReference type="Gene3D" id="2.160.10.10">
    <property type="entry name" value="Hexapeptide repeat proteins"/>
    <property type="match status" value="1"/>
</dbReference>
<dbReference type="InterPro" id="IPR001451">
    <property type="entry name" value="Hexapep"/>
</dbReference>
<dbReference type="PANTHER" id="PTHR43300:SF7">
    <property type="entry name" value="UDP-N-ACETYLBACILLOSAMINE N-ACETYLTRANSFERASE"/>
    <property type="match status" value="1"/>
</dbReference>
<feature type="site" description="Increases basicity of active site His" evidence="2">
    <location>
        <position position="140"/>
    </location>
</feature>
<dbReference type="AlphaFoldDB" id="A0A533Q961"/>
<dbReference type="EMBL" id="SULG01000057">
    <property type="protein sequence ID" value="TLD41233.1"/>
    <property type="molecule type" value="Genomic_DNA"/>
</dbReference>
<name>A0A533Q961_9BACT</name>
<sequence length="188" mass="20385">MEEIVLIGGGGHCKSCIEVIEAEDKFKIIGIVDTKEKLRQKVLGYEVIACDEDLPKLVKEHKNFLIAIEQIKSPEKRIEKFEYLKSLGANFPVIISPLSHVSKHATIGEGTIIMHNVIVNAGTTIGKNCIINTGAIIEHDAVIGNRCHISTGAIINGGTKVKEGTFFGSNSMAKEYIEIGENSIIGGE</sequence>
<evidence type="ECO:0000256" key="3">
    <source>
        <dbReference type="PIRSR" id="PIRSR620019-2"/>
    </source>
</evidence>
<feature type="active site" description="Proton acceptor" evidence="2">
    <location>
        <position position="139"/>
    </location>
</feature>
<feature type="domain" description="PglD N-terminal" evidence="4">
    <location>
        <begin position="4"/>
        <end position="70"/>
    </location>
</feature>
<dbReference type="Pfam" id="PF17836">
    <property type="entry name" value="PglD_N"/>
    <property type="match status" value="1"/>
</dbReference>
<dbReference type="InterPro" id="IPR011004">
    <property type="entry name" value="Trimer_LpxA-like_sf"/>
</dbReference>
<dbReference type="InterPro" id="IPR041561">
    <property type="entry name" value="PglD_N"/>
</dbReference>
<evidence type="ECO:0000256" key="1">
    <source>
        <dbReference type="ARBA" id="ARBA00007274"/>
    </source>
</evidence>
<evidence type="ECO:0000259" key="4">
    <source>
        <dbReference type="Pfam" id="PF17836"/>
    </source>
</evidence>
<dbReference type="PANTHER" id="PTHR43300">
    <property type="entry name" value="ACETYLTRANSFERASE"/>
    <property type="match status" value="1"/>
</dbReference>
<dbReference type="CDD" id="cd03360">
    <property type="entry name" value="LbH_AT_putative"/>
    <property type="match status" value="1"/>
</dbReference>
<organism evidence="5 6">
    <name type="scientific">Candidatus Jettenia ecosi</name>
    <dbReference type="NCBI Taxonomy" id="2494326"/>
    <lineage>
        <taxon>Bacteria</taxon>
        <taxon>Pseudomonadati</taxon>
        <taxon>Planctomycetota</taxon>
        <taxon>Candidatus Brocadiia</taxon>
        <taxon>Candidatus Brocadiales</taxon>
        <taxon>Candidatus Brocadiaceae</taxon>
        <taxon>Candidatus Jettenia</taxon>
    </lineage>
</organism>
<dbReference type="NCBIfam" id="TIGR03570">
    <property type="entry name" value="NeuD_NnaD"/>
    <property type="match status" value="1"/>
</dbReference>
<dbReference type="Gene3D" id="3.40.50.20">
    <property type="match status" value="1"/>
</dbReference>
<evidence type="ECO:0000256" key="2">
    <source>
        <dbReference type="PIRSR" id="PIRSR620019-1"/>
    </source>
</evidence>
<evidence type="ECO:0000313" key="5">
    <source>
        <dbReference type="EMBL" id="TLD41233.1"/>
    </source>
</evidence>
<comment type="similarity">
    <text evidence="1">Belongs to the transferase hexapeptide repeat family.</text>
</comment>
<feature type="binding site" evidence="3">
    <location>
        <position position="148"/>
    </location>
    <ligand>
        <name>acetyl-CoA</name>
        <dbReference type="ChEBI" id="CHEBI:57288"/>
    </ligand>
</feature>
<dbReference type="SUPFAM" id="SSF51161">
    <property type="entry name" value="Trimeric LpxA-like enzymes"/>
    <property type="match status" value="1"/>
</dbReference>
<gene>
    <name evidence="5" type="ORF">JETT_2521</name>
</gene>
<protein>
    <submittedName>
        <fullName evidence="5">4-amino-6-deoxy-N-Acetyl-D-hexosaminyl-(Lipid carrier) acetyltrasferase</fullName>
    </submittedName>
</protein>
<evidence type="ECO:0000313" key="6">
    <source>
        <dbReference type="Proteomes" id="UP000319783"/>
    </source>
</evidence>
<proteinExistence type="inferred from homology"/>
<dbReference type="InterPro" id="IPR050179">
    <property type="entry name" value="Trans_hexapeptide_repeat"/>
</dbReference>
<dbReference type="Pfam" id="PF00132">
    <property type="entry name" value="Hexapep"/>
    <property type="match status" value="1"/>
</dbReference>
<accession>A0A533Q961</accession>
<dbReference type="InterPro" id="IPR020019">
    <property type="entry name" value="AcTrfase_PglD-like"/>
</dbReference>